<feature type="transmembrane region" description="Helical" evidence="1">
    <location>
        <begin position="186"/>
        <end position="201"/>
    </location>
</feature>
<gene>
    <name evidence="3" type="ORF">JI741_29150</name>
</gene>
<feature type="transmembrane region" description="Helical" evidence="1">
    <location>
        <begin position="62"/>
        <end position="82"/>
    </location>
</feature>
<feature type="transmembrane region" description="Helical" evidence="1">
    <location>
        <begin position="20"/>
        <end position="42"/>
    </location>
</feature>
<keyword evidence="1" id="KW-1133">Transmembrane helix</keyword>
<evidence type="ECO:0000313" key="3">
    <source>
        <dbReference type="EMBL" id="MBL0745334.1"/>
    </source>
</evidence>
<dbReference type="RefSeq" id="WP_202015710.1">
    <property type="nucleotide sequence ID" value="NZ_JAERRB010000015.1"/>
</dbReference>
<comment type="caution">
    <text evidence="3">The sequence shown here is derived from an EMBL/GenBank/DDBJ whole genome shotgun (WGS) entry which is preliminary data.</text>
</comment>
<keyword evidence="4" id="KW-1185">Reference proteome</keyword>
<accession>A0ABS1L0V4</accession>
<evidence type="ECO:0000313" key="4">
    <source>
        <dbReference type="Proteomes" id="UP000613030"/>
    </source>
</evidence>
<feature type="transmembrane region" description="Helical" evidence="1">
    <location>
        <begin position="139"/>
        <end position="155"/>
    </location>
</feature>
<sequence length="219" mass="24723">MLVKDNWKNAWASPDFRKHFIVTLSILVLMVAFIDHFFYYIQSRDGHPLRDVVLDWLPADDVSNYIFASLYIGVIIAMGSALRYPEALLTGLQAYGYLTLMRMCTLYFIPLEPHPAIVSLEDPFIGYLFYDKIEITKDLFFSGHVSTICLLVITAPGRNLRIFLILDTILLAGLMLVQHAHYTVDILAAPLFAAFSVYLAGKRTQTVIPSAIGKESVNE</sequence>
<reference evidence="3 4" key="1">
    <citation type="submission" date="2021-01" db="EMBL/GenBank/DDBJ databases">
        <title>Chryseolinea sp. Jin1 Genome sequencing and assembly.</title>
        <authorList>
            <person name="Kim I."/>
        </authorList>
    </citation>
    <scope>NUCLEOTIDE SEQUENCE [LARGE SCALE GENOMIC DNA]</scope>
    <source>
        <strain evidence="3 4">Jin1</strain>
    </source>
</reference>
<protein>
    <recommendedName>
        <fullName evidence="2">Sphingomyelin synthase-like domain-containing protein</fullName>
    </recommendedName>
</protein>
<evidence type="ECO:0000256" key="1">
    <source>
        <dbReference type="SAM" id="Phobius"/>
    </source>
</evidence>
<dbReference type="InterPro" id="IPR025749">
    <property type="entry name" value="Sphingomyelin_synth-like_dom"/>
</dbReference>
<dbReference type="EMBL" id="JAERRB010000015">
    <property type="protein sequence ID" value="MBL0745334.1"/>
    <property type="molecule type" value="Genomic_DNA"/>
</dbReference>
<keyword evidence="1" id="KW-0812">Transmembrane</keyword>
<dbReference type="Proteomes" id="UP000613030">
    <property type="component" value="Unassembled WGS sequence"/>
</dbReference>
<organism evidence="3 4">
    <name type="scientific">Chryseolinea lacunae</name>
    <dbReference type="NCBI Taxonomy" id="2801331"/>
    <lineage>
        <taxon>Bacteria</taxon>
        <taxon>Pseudomonadati</taxon>
        <taxon>Bacteroidota</taxon>
        <taxon>Cytophagia</taxon>
        <taxon>Cytophagales</taxon>
        <taxon>Fulvivirgaceae</taxon>
        <taxon>Chryseolinea</taxon>
    </lineage>
</organism>
<feature type="domain" description="Sphingomyelin synthase-like" evidence="2">
    <location>
        <begin position="138"/>
        <end position="195"/>
    </location>
</feature>
<name>A0ABS1L0V4_9BACT</name>
<proteinExistence type="predicted"/>
<evidence type="ECO:0000259" key="2">
    <source>
        <dbReference type="Pfam" id="PF14360"/>
    </source>
</evidence>
<keyword evidence="1" id="KW-0472">Membrane</keyword>
<dbReference type="Pfam" id="PF14360">
    <property type="entry name" value="PAP2_C"/>
    <property type="match status" value="1"/>
</dbReference>